<evidence type="ECO:0000259" key="2">
    <source>
        <dbReference type="Pfam" id="PF12697"/>
    </source>
</evidence>
<organism evidence="3 4">
    <name type="scientific">Burkholderia ubonensis</name>
    <dbReference type="NCBI Taxonomy" id="101571"/>
    <lineage>
        <taxon>Bacteria</taxon>
        <taxon>Pseudomonadati</taxon>
        <taxon>Pseudomonadota</taxon>
        <taxon>Betaproteobacteria</taxon>
        <taxon>Burkholderiales</taxon>
        <taxon>Burkholderiaceae</taxon>
        <taxon>Burkholderia</taxon>
        <taxon>Burkholderia cepacia complex</taxon>
    </lineage>
</organism>
<evidence type="ECO:0000313" key="4">
    <source>
        <dbReference type="Proteomes" id="UP000187194"/>
    </source>
</evidence>
<dbReference type="EMBL" id="MTJZ01000014">
    <property type="protein sequence ID" value="OMG72672.1"/>
    <property type="molecule type" value="Genomic_DNA"/>
</dbReference>
<gene>
    <name evidence="3" type="ORF">BW685_14405</name>
</gene>
<evidence type="ECO:0000256" key="1">
    <source>
        <dbReference type="SAM" id="MobiDB-lite"/>
    </source>
</evidence>
<reference evidence="3 4" key="1">
    <citation type="submission" date="2017-01" db="EMBL/GenBank/DDBJ databases">
        <title>Phylogeographic, genomic and meropenem susceptibility analysis of Burkholderia ubonensis.</title>
        <authorList>
            <person name="Price E.P."/>
            <person name="Sarovich D.S."/>
            <person name="Webb J.R."/>
            <person name="Hall C.M."/>
            <person name="Sahl J.W."/>
            <person name="Kaestli M."/>
            <person name="Mayo M."/>
            <person name="Harrington G."/>
            <person name="Baker A.L."/>
            <person name="Sidak-Loftis L.C."/>
            <person name="Lummis M."/>
            <person name="Schupp J.M."/>
            <person name="Gillece J.D."/>
            <person name="Tuanyok A."/>
            <person name="Warner J."/>
            <person name="Busch J.D."/>
            <person name="Keim P."/>
            <person name="Currie B.J."/>
            <person name="Wagner D.M."/>
        </authorList>
    </citation>
    <scope>NUCLEOTIDE SEQUENCE [LARGE SCALE GENOMIC DNA]</scope>
    <source>
        <strain evidence="3 4">A21</strain>
    </source>
</reference>
<dbReference type="InterPro" id="IPR000073">
    <property type="entry name" value="AB_hydrolase_1"/>
</dbReference>
<feature type="compositionally biased region" description="Basic residues" evidence="1">
    <location>
        <begin position="151"/>
        <end position="171"/>
    </location>
</feature>
<accession>A0A1R1JBI4</accession>
<dbReference type="SUPFAM" id="SSF53474">
    <property type="entry name" value="alpha/beta-Hydrolases"/>
    <property type="match status" value="1"/>
</dbReference>
<comment type="caution">
    <text evidence="3">The sequence shown here is derived from an EMBL/GenBank/DDBJ whole genome shotgun (WGS) entry which is preliminary data.</text>
</comment>
<feature type="region of interest" description="Disordered" evidence="1">
    <location>
        <begin position="149"/>
        <end position="171"/>
    </location>
</feature>
<dbReference type="Pfam" id="PF12697">
    <property type="entry name" value="Abhydrolase_6"/>
    <property type="match status" value="1"/>
</dbReference>
<name>A0A1R1JBI4_9BURK</name>
<protein>
    <recommendedName>
        <fullName evidence="2">AB hydrolase-1 domain-containing protein</fullName>
    </recommendedName>
</protein>
<dbReference type="InterPro" id="IPR029058">
    <property type="entry name" value="AB_hydrolase_fold"/>
</dbReference>
<evidence type="ECO:0000313" key="3">
    <source>
        <dbReference type="EMBL" id="OMG72672.1"/>
    </source>
</evidence>
<sequence length="171" mass="18730">MLGHSRGGAVVLLTASAHPELVRTVVLADPAPLISLLENRPEVQAAVHQRTVLVQSMQERFGKGDWDGGAALWINGIGGPGAWTAASETSRSVWRANARTAKTLLDDDRQPFRCNDAARILAPVLLVTGDKSPAIYGYMQEVPAPLLEVGHKRRNSERRSRHVSRQSRRIQ</sequence>
<dbReference type="RefSeq" id="WP_076477523.1">
    <property type="nucleotide sequence ID" value="NZ_MTJZ01000014.1"/>
</dbReference>
<feature type="domain" description="AB hydrolase-1" evidence="2">
    <location>
        <begin position="2"/>
        <end position="144"/>
    </location>
</feature>
<dbReference type="AlphaFoldDB" id="A0A1R1JBI4"/>
<dbReference type="Proteomes" id="UP000187194">
    <property type="component" value="Unassembled WGS sequence"/>
</dbReference>
<dbReference type="Gene3D" id="3.40.50.1820">
    <property type="entry name" value="alpha/beta hydrolase"/>
    <property type="match status" value="1"/>
</dbReference>
<proteinExistence type="predicted"/>